<evidence type="ECO:0000256" key="2">
    <source>
        <dbReference type="ARBA" id="ARBA00022786"/>
    </source>
</evidence>
<dbReference type="PANTHER" id="PTHR46116">
    <property type="entry name" value="(E3-INDEPENDENT) E2 UBIQUITIN-CONJUGATING ENZYME"/>
    <property type="match status" value="1"/>
</dbReference>
<evidence type="ECO:0000259" key="4">
    <source>
        <dbReference type="PROSITE" id="PS50127"/>
    </source>
</evidence>
<dbReference type="EMBL" id="CAJNNV010015486">
    <property type="protein sequence ID" value="CAE8603514.1"/>
    <property type="molecule type" value="Genomic_DNA"/>
</dbReference>
<feature type="domain" description="UBC core" evidence="4">
    <location>
        <begin position="55"/>
        <end position="146"/>
    </location>
</feature>
<dbReference type="GO" id="GO:0061631">
    <property type="term" value="F:ubiquitin conjugating enzyme activity"/>
    <property type="evidence" value="ECO:0007669"/>
    <property type="project" value="TreeGrafter"/>
</dbReference>
<evidence type="ECO:0000256" key="1">
    <source>
        <dbReference type="ARBA" id="ARBA00022679"/>
    </source>
</evidence>
<dbReference type="PANTHER" id="PTHR46116:SF15">
    <property type="entry name" value="(E3-INDEPENDENT) E2 UBIQUITIN-CONJUGATING ENZYME"/>
    <property type="match status" value="1"/>
</dbReference>
<sequence length="146" mass="15907">ASSTAEENVTQVGGSSSSSSSAPGILPFDMCDEDVSPSDHYFVSQSSLGTRNLMMAVRREMLVLKKGLLEGAEGVPAPIIVRTFSSRSDLFRVMVVGPPDTPYANVPFFFDLALSDEYPREPPLAHFHAHYVGNERLNPNLYVDGK</sequence>
<organism evidence="5 6">
    <name type="scientific">Polarella glacialis</name>
    <name type="common">Dinoflagellate</name>
    <dbReference type="NCBI Taxonomy" id="89957"/>
    <lineage>
        <taxon>Eukaryota</taxon>
        <taxon>Sar</taxon>
        <taxon>Alveolata</taxon>
        <taxon>Dinophyceae</taxon>
        <taxon>Suessiales</taxon>
        <taxon>Suessiaceae</taxon>
        <taxon>Polarella</taxon>
    </lineage>
</organism>
<feature type="compositionally biased region" description="Polar residues" evidence="3">
    <location>
        <begin position="1"/>
        <end position="14"/>
    </location>
</feature>
<keyword evidence="6" id="KW-1185">Reference proteome</keyword>
<feature type="non-terminal residue" evidence="5">
    <location>
        <position position="1"/>
    </location>
</feature>
<dbReference type="InterPro" id="IPR016135">
    <property type="entry name" value="UBQ-conjugating_enzyme/RWD"/>
</dbReference>
<evidence type="ECO:0000256" key="3">
    <source>
        <dbReference type="SAM" id="MobiDB-lite"/>
    </source>
</evidence>
<dbReference type="SUPFAM" id="SSF54495">
    <property type="entry name" value="UBC-like"/>
    <property type="match status" value="1"/>
</dbReference>
<dbReference type="PROSITE" id="PS50127">
    <property type="entry name" value="UBC_2"/>
    <property type="match status" value="1"/>
</dbReference>
<dbReference type="Pfam" id="PF00179">
    <property type="entry name" value="UQ_con"/>
    <property type="match status" value="1"/>
</dbReference>
<reference evidence="5" key="1">
    <citation type="submission" date="2021-02" db="EMBL/GenBank/DDBJ databases">
        <authorList>
            <person name="Dougan E. K."/>
            <person name="Rhodes N."/>
            <person name="Thang M."/>
            <person name="Chan C."/>
        </authorList>
    </citation>
    <scope>NUCLEOTIDE SEQUENCE</scope>
</reference>
<feature type="region of interest" description="Disordered" evidence="3">
    <location>
        <begin position="1"/>
        <end position="23"/>
    </location>
</feature>
<accession>A0A813EQU2</accession>
<dbReference type="Proteomes" id="UP000654075">
    <property type="component" value="Unassembled WGS sequence"/>
</dbReference>
<gene>
    <name evidence="5" type="ORF">PGLA1383_LOCUS21722</name>
</gene>
<dbReference type="OrthoDB" id="47801at2759"/>
<dbReference type="AlphaFoldDB" id="A0A813EQU2"/>
<name>A0A813EQU2_POLGL</name>
<evidence type="ECO:0000313" key="5">
    <source>
        <dbReference type="EMBL" id="CAE8603514.1"/>
    </source>
</evidence>
<comment type="caution">
    <text evidence="5">The sequence shown here is derived from an EMBL/GenBank/DDBJ whole genome shotgun (WGS) entry which is preliminary data.</text>
</comment>
<keyword evidence="1" id="KW-0808">Transferase</keyword>
<protein>
    <recommendedName>
        <fullName evidence="4">UBC core domain-containing protein</fullName>
    </recommendedName>
</protein>
<evidence type="ECO:0000313" key="6">
    <source>
        <dbReference type="Proteomes" id="UP000654075"/>
    </source>
</evidence>
<feature type="non-terminal residue" evidence="5">
    <location>
        <position position="146"/>
    </location>
</feature>
<proteinExistence type="predicted"/>
<dbReference type="Gene3D" id="3.10.110.10">
    <property type="entry name" value="Ubiquitin Conjugating Enzyme"/>
    <property type="match status" value="1"/>
</dbReference>
<keyword evidence="2" id="KW-0833">Ubl conjugation pathway</keyword>
<dbReference type="InterPro" id="IPR000608">
    <property type="entry name" value="UBC"/>
</dbReference>